<evidence type="ECO:0000256" key="2">
    <source>
        <dbReference type="ARBA" id="ARBA00022676"/>
    </source>
</evidence>
<evidence type="ECO:0000256" key="3">
    <source>
        <dbReference type="ARBA" id="ARBA00022679"/>
    </source>
</evidence>
<comment type="caution">
    <text evidence="5">The sequence shown here is derived from an EMBL/GenBank/DDBJ whole genome shotgun (WGS) entry which is preliminary data.</text>
</comment>
<reference evidence="6" key="1">
    <citation type="journal article" date="2019" name="Int. J. Syst. Evol. Microbiol.">
        <title>The Global Catalogue of Microorganisms (GCM) 10K type strain sequencing project: providing services to taxonomists for standard genome sequencing and annotation.</title>
        <authorList>
            <consortium name="The Broad Institute Genomics Platform"/>
            <consortium name="The Broad Institute Genome Sequencing Center for Infectious Disease"/>
            <person name="Wu L."/>
            <person name="Ma J."/>
        </authorList>
    </citation>
    <scope>NUCLEOTIDE SEQUENCE [LARGE SCALE GENOMIC DNA]</scope>
    <source>
        <strain evidence="6">JCM 17085</strain>
    </source>
</reference>
<dbReference type="PANTHER" id="PTHR43179:SF12">
    <property type="entry name" value="GALACTOFURANOSYLTRANSFERASE GLFT2"/>
    <property type="match status" value="1"/>
</dbReference>
<dbReference type="PANTHER" id="PTHR43179">
    <property type="entry name" value="RHAMNOSYLTRANSFERASE WBBL"/>
    <property type="match status" value="1"/>
</dbReference>
<keyword evidence="3" id="KW-0808">Transferase</keyword>
<dbReference type="SUPFAM" id="SSF53448">
    <property type="entry name" value="Nucleotide-diphospho-sugar transferases"/>
    <property type="match status" value="1"/>
</dbReference>
<keyword evidence="6" id="KW-1185">Reference proteome</keyword>
<name>A0ABP7WRT2_9SPHI</name>
<dbReference type="InterPro" id="IPR029044">
    <property type="entry name" value="Nucleotide-diphossugar_trans"/>
</dbReference>
<gene>
    <name evidence="5" type="ORF">GCM10022392_17730</name>
</gene>
<dbReference type="RefSeq" id="WP_345103056.1">
    <property type="nucleotide sequence ID" value="NZ_BAABCV010000005.1"/>
</dbReference>
<organism evidence="5 6">
    <name type="scientific">Mucilaginibacter panaciglaebae</name>
    <dbReference type="NCBI Taxonomy" id="502331"/>
    <lineage>
        <taxon>Bacteria</taxon>
        <taxon>Pseudomonadati</taxon>
        <taxon>Bacteroidota</taxon>
        <taxon>Sphingobacteriia</taxon>
        <taxon>Sphingobacteriales</taxon>
        <taxon>Sphingobacteriaceae</taxon>
        <taxon>Mucilaginibacter</taxon>
    </lineage>
</organism>
<dbReference type="EMBL" id="BAABCV010000005">
    <property type="protein sequence ID" value="GAA4095196.1"/>
    <property type="molecule type" value="Genomic_DNA"/>
</dbReference>
<dbReference type="InterPro" id="IPR001173">
    <property type="entry name" value="Glyco_trans_2-like"/>
</dbReference>
<protein>
    <submittedName>
        <fullName evidence="5">Glycosyltransferase family 2 protein</fullName>
    </submittedName>
</protein>
<comment type="similarity">
    <text evidence="1">Belongs to the glycosyltransferase 2 family.</text>
</comment>
<evidence type="ECO:0000313" key="5">
    <source>
        <dbReference type="EMBL" id="GAA4095196.1"/>
    </source>
</evidence>
<accession>A0ABP7WRT2</accession>
<feature type="domain" description="Glycosyltransferase 2-like" evidence="4">
    <location>
        <begin position="5"/>
        <end position="177"/>
    </location>
</feature>
<evidence type="ECO:0000259" key="4">
    <source>
        <dbReference type="Pfam" id="PF00535"/>
    </source>
</evidence>
<dbReference type="Pfam" id="PF00535">
    <property type="entry name" value="Glycos_transf_2"/>
    <property type="match status" value="1"/>
</dbReference>
<proteinExistence type="inferred from homology"/>
<dbReference type="Proteomes" id="UP001500841">
    <property type="component" value="Unassembled WGS sequence"/>
</dbReference>
<evidence type="ECO:0000256" key="1">
    <source>
        <dbReference type="ARBA" id="ARBA00006739"/>
    </source>
</evidence>
<dbReference type="CDD" id="cd04186">
    <property type="entry name" value="GT_2_like_c"/>
    <property type="match status" value="1"/>
</dbReference>
<sequence>MNPISIITVNFEQPAVTEALLASIFSTTALPDIEIIVVDNGSKHNPVPEWKIKYPGVLFIRSDDNLGFAGGNNLGIAQAKGEYLFFVNNDTEFTAGLVETLAKALDENENTGIVSPKIRYFDKPDTLQYMGYTPMNYFTARTACIGQFEIDKGQYDNLTGETGYAHGAAMMVRKQCIEKAGLMAENFFLYYEELDWCDRIKKASYQIWLITNALIYHKESVSVGKNSPLKEYFMNRNRVLFIRRNAPLAARIFFYIYYVLIVTPRNILNYLRTGQSDYTKWLLKAIWWNATEKTDSKNLGYPLKTL</sequence>
<dbReference type="Gene3D" id="3.90.550.10">
    <property type="entry name" value="Spore Coat Polysaccharide Biosynthesis Protein SpsA, Chain A"/>
    <property type="match status" value="1"/>
</dbReference>
<evidence type="ECO:0000313" key="6">
    <source>
        <dbReference type="Proteomes" id="UP001500841"/>
    </source>
</evidence>
<keyword evidence="2" id="KW-0328">Glycosyltransferase</keyword>